<feature type="region of interest" description="Disordered" evidence="1">
    <location>
        <begin position="23"/>
        <end position="86"/>
    </location>
</feature>
<evidence type="ECO:0000256" key="1">
    <source>
        <dbReference type="SAM" id="MobiDB-lite"/>
    </source>
</evidence>
<sequence length="153" mass="17185">MCAEDKGTTGPLMGLTDTALPSFRTCHTEGQENPLLPLQPLSPTRSTATQRRRTYTTHHTSPPRSTEPAAQQNNQTRRPHLSLPACNRSIRNMENPCGRRQPSYYGGCQPTEGKKGHHHHTTAAIHEHPEGYPQDRHGQLIKRTLTPCYPYKT</sequence>
<proteinExistence type="predicted"/>
<dbReference type="EMBL" id="OW240912">
    <property type="protein sequence ID" value="CAH2224424.1"/>
    <property type="molecule type" value="Genomic_DNA"/>
</dbReference>
<keyword evidence="3" id="KW-1185">Reference proteome</keyword>
<evidence type="ECO:0000313" key="3">
    <source>
        <dbReference type="Proteomes" id="UP001295444"/>
    </source>
</evidence>
<gene>
    <name evidence="2" type="ORF">PECUL_23A060607</name>
</gene>
<feature type="compositionally biased region" description="Low complexity" evidence="1">
    <location>
        <begin position="57"/>
        <end position="68"/>
    </location>
</feature>
<organism evidence="2 3">
    <name type="scientific">Pelobates cultripes</name>
    <name type="common">Western spadefoot toad</name>
    <dbReference type="NCBI Taxonomy" id="61616"/>
    <lineage>
        <taxon>Eukaryota</taxon>
        <taxon>Metazoa</taxon>
        <taxon>Chordata</taxon>
        <taxon>Craniata</taxon>
        <taxon>Vertebrata</taxon>
        <taxon>Euteleostomi</taxon>
        <taxon>Amphibia</taxon>
        <taxon>Batrachia</taxon>
        <taxon>Anura</taxon>
        <taxon>Pelobatoidea</taxon>
        <taxon>Pelobatidae</taxon>
        <taxon>Pelobates</taxon>
    </lineage>
</organism>
<evidence type="ECO:0000313" key="2">
    <source>
        <dbReference type="EMBL" id="CAH2224424.1"/>
    </source>
</evidence>
<reference evidence="2" key="1">
    <citation type="submission" date="2022-03" db="EMBL/GenBank/DDBJ databases">
        <authorList>
            <person name="Alioto T."/>
            <person name="Alioto T."/>
            <person name="Gomez Garrido J."/>
        </authorList>
    </citation>
    <scope>NUCLEOTIDE SEQUENCE</scope>
</reference>
<feature type="non-terminal residue" evidence="2">
    <location>
        <position position="153"/>
    </location>
</feature>
<dbReference type="AlphaFoldDB" id="A0AAD1R5K1"/>
<accession>A0AAD1R5K1</accession>
<name>A0AAD1R5K1_PELCU</name>
<dbReference type="Proteomes" id="UP001295444">
    <property type="component" value="Chromosome 01"/>
</dbReference>
<protein>
    <submittedName>
        <fullName evidence="2">Uncharacterized protein</fullName>
    </submittedName>
</protein>